<accession>A0A1R3H8M6</accession>
<dbReference type="Gene3D" id="3.10.129.10">
    <property type="entry name" value="Hotdog Thioesterase"/>
    <property type="match status" value="1"/>
</dbReference>
<dbReference type="PANTHER" id="PTHR21660:SF52">
    <property type="entry name" value="SUPERFAMILY PROTEIN, PUTATIVE-RELATED"/>
    <property type="match status" value="1"/>
</dbReference>
<dbReference type="OrthoDB" id="46529at2759"/>
<dbReference type="GO" id="GO:0047617">
    <property type="term" value="F:fatty acyl-CoA hydrolase activity"/>
    <property type="evidence" value="ECO:0007669"/>
    <property type="project" value="InterPro"/>
</dbReference>
<protein>
    <submittedName>
        <fullName evidence="3">Thioesterase superfamily</fullName>
    </submittedName>
</protein>
<dbReference type="STRING" id="93759.A0A1R3H8M6"/>
<dbReference type="InterPro" id="IPR029069">
    <property type="entry name" value="HotDog_dom_sf"/>
</dbReference>
<dbReference type="Pfam" id="PF03061">
    <property type="entry name" value="4HBT"/>
    <property type="match status" value="1"/>
</dbReference>
<evidence type="ECO:0000259" key="2">
    <source>
        <dbReference type="Pfam" id="PF03061"/>
    </source>
</evidence>
<evidence type="ECO:0000256" key="1">
    <source>
        <dbReference type="ARBA" id="ARBA00008324"/>
    </source>
</evidence>
<dbReference type="PANTHER" id="PTHR21660">
    <property type="entry name" value="THIOESTERASE SUPERFAMILY MEMBER-RELATED"/>
    <property type="match status" value="1"/>
</dbReference>
<feature type="domain" description="Thioesterase" evidence="2">
    <location>
        <begin position="53"/>
        <end position="118"/>
    </location>
</feature>
<dbReference type="CDD" id="cd03443">
    <property type="entry name" value="PaaI_thioesterase"/>
    <property type="match status" value="1"/>
</dbReference>
<comment type="similarity">
    <text evidence="1">Belongs to the thioesterase PaaI family.</text>
</comment>
<evidence type="ECO:0000313" key="4">
    <source>
        <dbReference type="Proteomes" id="UP000187203"/>
    </source>
</evidence>
<dbReference type="InterPro" id="IPR039298">
    <property type="entry name" value="ACOT13"/>
</dbReference>
<organism evidence="3 4">
    <name type="scientific">Corchorus olitorius</name>
    <dbReference type="NCBI Taxonomy" id="93759"/>
    <lineage>
        <taxon>Eukaryota</taxon>
        <taxon>Viridiplantae</taxon>
        <taxon>Streptophyta</taxon>
        <taxon>Embryophyta</taxon>
        <taxon>Tracheophyta</taxon>
        <taxon>Spermatophyta</taxon>
        <taxon>Magnoliopsida</taxon>
        <taxon>eudicotyledons</taxon>
        <taxon>Gunneridae</taxon>
        <taxon>Pentapetalae</taxon>
        <taxon>rosids</taxon>
        <taxon>malvids</taxon>
        <taxon>Malvales</taxon>
        <taxon>Malvaceae</taxon>
        <taxon>Grewioideae</taxon>
        <taxon>Apeibeae</taxon>
        <taxon>Corchorus</taxon>
    </lineage>
</organism>
<proteinExistence type="inferred from homology"/>
<dbReference type="EMBL" id="AWUE01020729">
    <property type="protein sequence ID" value="OMO66677.1"/>
    <property type="molecule type" value="Genomic_DNA"/>
</dbReference>
<dbReference type="AlphaFoldDB" id="A0A1R3H8M6"/>
<keyword evidence="4" id="KW-1185">Reference proteome</keyword>
<sequence>MEEEKNFVERSRKYLEDVSAGAIGYEIESRTLRGLRAVRFEPGFVRCQFTVPTTLIDNIGGATTYTISDRLKVTLNFNISYYSTAKIQDEVEIEGKVIANKGKITSVAVEIKRKDNGELIAIGKSWMASNDYRSPLPKL</sequence>
<evidence type="ECO:0000313" key="3">
    <source>
        <dbReference type="EMBL" id="OMO66677.1"/>
    </source>
</evidence>
<reference evidence="4" key="1">
    <citation type="submission" date="2013-09" db="EMBL/GenBank/DDBJ databases">
        <title>Corchorus olitorius genome sequencing.</title>
        <authorList>
            <person name="Alam M."/>
            <person name="Haque M.S."/>
            <person name="Islam M.S."/>
            <person name="Emdad E.M."/>
            <person name="Islam M.M."/>
            <person name="Ahmed B."/>
            <person name="Halim A."/>
            <person name="Hossen Q.M.M."/>
            <person name="Hossain M.Z."/>
            <person name="Ahmed R."/>
            <person name="Khan M.M."/>
            <person name="Islam R."/>
            <person name="Rashid M.M."/>
            <person name="Khan S.A."/>
            <person name="Rahman M.S."/>
            <person name="Alam M."/>
            <person name="Yahiya A.S."/>
            <person name="Khan M.S."/>
            <person name="Azam M.S."/>
            <person name="Haque T."/>
            <person name="Lashkar M.Z.H."/>
            <person name="Akhand A.I."/>
            <person name="Morshed G."/>
            <person name="Roy S."/>
            <person name="Uddin K.S."/>
            <person name="Rabeya T."/>
            <person name="Hossain A.S."/>
            <person name="Chowdhury A."/>
            <person name="Snigdha A.R."/>
            <person name="Mortoza M.S."/>
            <person name="Matin S.A."/>
            <person name="Hoque S.M.E."/>
            <person name="Islam M.K."/>
            <person name="Roy D.K."/>
            <person name="Haider R."/>
            <person name="Moosa M.M."/>
            <person name="Elias S.M."/>
            <person name="Hasan A.M."/>
            <person name="Jahan S."/>
            <person name="Shafiuddin M."/>
            <person name="Mahmood N."/>
            <person name="Shommy N.S."/>
        </authorList>
    </citation>
    <scope>NUCLEOTIDE SEQUENCE [LARGE SCALE GENOMIC DNA]</scope>
    <source>
        <strain evidence="4">cv. O-4</strain>
    </source>
</reference>
<comment type="caution">
    <text evidence="3">The sequence shown here is derived from an EMBL/GenBank/DDBJ whole genome shotgun (WGS) entry which is preliminary data.</text>
</comment>
<dbReference type="SUPFAM" id="SSF54637">
    <property type="entry name" value="Thioesterase/thiol ester dehydrase-isomerase"/>
    <property type="match status" value="1"/>
</dbReference>
<name>A0A1R3H8M6_9ROSI</name>
<dbReference type="InterPro" id="IPR006683">
    <property type="entry name" value="Thioestr_dom"/>
</dbReference>
<dbReference type="Proteomes" id="UP000187203">
    <property type="component" value="Unassembled WGS sequence"/>
</dbReference>
<gene>
    <name evidence="3" type="ORF">COLO4_30445</name>
</gene>